<keyword evidence="1" id="KW-1015">Disulfide bond</keyword>
<dbReference type="Gene3D" id="2.60.120.470">
    <property type="entry name" value="PITH domain"/>
    <property type="match status" value="1"/>
</dbReference>
<proteinExistence type="predicted"/>
<gene>
    <name evidence="4" type="ORF">GMARGA_LOCUS2949</name>
</gene>
<protein>
    <submittedName>
        <fullName evidence="4">10802_t:CDS:1</fullName>
    </submittedName>
</protein>
<evidence type="ECO:0000256" key="2">
    <source>
        <dbReference type="SAM" id="Phobius"/>
    </source>
</evidence>
<feature type="transmembrane region" description="Helical" evidence="2">
    <location>
        <begin position="21"/>
        <end position="42"/>
    </location>
</feature>
<evidence type="ECO:0000313" key="4">
    <source>
        <dbReference type="EMBL" id="CAG8516650.1"/>
    </source>
</evidence>
<evidence type="ECO:0000259" key="3">
    <source>
        <dbReference type="PROSITE" id="PS51532"/>
    </source>
</evidence>
<dbReference type="InterPro" id="IPR037047">
    <property type="entry name" value="PITH_dom_sf"/>
</dbReference>
<accession>A0ABM8W3N5</accession>
<comment type="caution">
    <text evidence="4">The sequence shown here is derived from an EMBL/GenBank/DDBJ whole genome shotgun (WGS) entry which is preliminary data.</text>
</comment>
<dbReference type="InterPro" id="IPR008979">
    <property type="entry name" value="Galactose-bd-like_sf"/>
</dbReference>
<keyword evidence="2" id="KW-0812">Transmembrane</keyword>
<keyword evidence="2" id="KW-0472">Membrane</keyword>
<feature type="domain" description="PITH" evidence="3">
    <location>
        <begin position="110"/>
        <end position="278"/>
    </location>
</feature>
<dbReference type="CDD" id="cd02947">
    <property type="entry name" value="TRX_family"/>
    <property type="match status" value="1"/>
</dbReference>
<evidence type="ECO:0000256" key="1">
    <source>
        <dbReference type="ARBA" id="ARBA00023157"/>
    </source>
</evidence>
<dbReference type="Gene3D" id="3.40.30.10">
    <property type="entry name" value="Glutaredoxin"/>
    <property type="match status" value="1"/>
</dbReference>
<dbReference type="Pfam" id="PF06201">
    <property type="entry name" value="PITH"/>
    <property type="match status" value="1"/>
</dbReference>
<dbReference type="InterPro" id="IPR036249">
    <property type="entry name" value="Thioredoxin-like_sf"/>
</dbReference>
<dbReference type="Pfam" id="PF00085">
    <property type="entry name" value="Thioredoxin"/>
    <property type="match status" value="1"/>
</dbReference>
<dbReference type="SUPFAM" id="SSF49785">
    <property type="entry name" value="Galactose-binding domain-like"/>
    <property type="match status" value="1"/>
</dbReference>
<reference evidence="4 5" key="1">
    <citation type="submission" date="2021-06" db="EMBL/GenBank/DDBJ databases">
        <authorList>
            <person name="Kallberg Y."/>
            <person name="Tangrot J."/>
            <person name="Rosling A."/>
        </authorList>
    </citation>
    <scope>NUCLEOTIDE SEQUENCE [LARGE SCALE GENOMIC DNA]</scope>
    <source>
        <strain evidence="4 5">120-4 pot B 10/14</strain>
    </source>
</reference>
<dbReference type="PROSITE" id="PS51532">
    <property type="entry name" value="PITH"/>
    <property type="match status" value="1"/>
</dbReference>
<keyword evidence="5" id="KW-1185">Reference proteome</keyword>
<dbReference type="InterPro" id="IPR013766">
    <property type="entry name" value="Thioredoxin_domain"/>
</dbReference>
<dbReference type="Proteomes" id="UP000789901">
    <property type="component" value="Unassembled WGS sequence"/>
</dbReference>
<dbReference type="InterPro" id="IPR010400">
    <property type="entry name" value="PITH_dom"/>
</dbReference>
<dbReference type="PANTHER" id="PTHR46115">
    <property type="entry name" value="THIOREDOXIN-LIKE PROTEIN 1"/>
    <property type="match status" value="1"/>
</dbReference>
<sequence>MYINITKIPEYERFIFNSSKLALIFFHSTYCIYSQIVLSAFAELSSRYDEHAKFALVYENAFDVSDHAQVHAFPTFVFSKNGVEIKRLIGADRNLLIRLLLKHIKLPNENEENYSNSFMKVNKFIKTTQVECLNQQGHIQNIFRNDESYLESNDGAELMISIPFNQAIDLHSIKIVPSDIDHVPKEIKFYVNRPFILSFDDTETTKETHLLEFTKADYDINTIIPLKSVKFQKITNVVLFIKNNISDKETTAFKELLFFGTILESPYQSCRMLVLSICWCHHMSFGFY</sequence>
<organism evidence="4 5">
    <name type="scientific">Gigaspora margarita</name>
    <dbReference type="NCBI Taxonomy" id="4874"/>
    <lineage>
        <taxon>Eukaryota</taxon>
        <taxon>Fungi</taxon>
        <taxon>Fungi incertae sedis</taxon>
        <taxon>Mucoromycota</taxon>
        <taxon>Glomeromycotina</taxon>
        <taxon>Glomeromycetes</taxon>
        <taxon>Diversisporales</taxon>
        <taxon>Gigasporaceae</taxon>
        <taxon>Gigaspora</taxon>
    </lineage>
</organism>
<dbReference type="EMBL" id="CAJVQB010001000">
    <property type="protein sequence ID" value="CAG8516650.1"/>
    <property type="molecule type" value="Genomic_DNA"/>
</dbReference>
<dbReference type="SUPFAM" id="SSF52833">
    <property type="entry name" value="Thioredoxin-like"/>
    <property type="match status" value="1"/>
</dbReference>
<keyword evidence="2" id="KW-1133">Transmembrane helix</keyword>
<evidence type="ECO:0000313" key="5">
    <source>
        <dbReference type="Proteomes" id="UP000789901"/>
    </source>
</evidence>
<name>A0ABM8W3N5_GIGMA</name>